<dbReference type="Pfam" id="PF01042">
    <property type="entry name" value="Ribonuc_L-PSP"/>
    <property type="match status" value="1"/>
</dbReference>
<keyword evidence="2" id="KW-1185">Reference proteome</keyword>
<dbReference type="PANTHER" id="PTHR11803:SF39">
    <property type="entry name" value="2-IMINOBUTANOATE_2-IMINOPROPANOATE DEAMINASE"/>
    <property type="match status" value="1"/>
</dbReference>
<dbReference type="InterPro" id="IPR035959">
    <property type="entry name" value="RutC-like_sf"/>
</dbReference>
<name>A0A4D7B9J2_9HYPH</name>
<dbReference type="GO" id="GO:0005829">
    <property type="term" value="C:cytosol"/>
    <property type="evidence" value="ECO:0007669"/>
    <property type="project" value="TreeGrafter"/>
</dbReference>
<gene>
    <name evidence="1" type="ORF">E8M01_22950</name>
</gene>
<dbReference type="SUPFAM" id="SSF55298">
    <property type="entry name" value="YjgF-like"/>
    <property type="match status" value="1"/>
</dbReference>
<organism evidence="1 2">
    <name type="scientific">Phreatobacter stygius</name>
    <dbReference type="NCBI Taxonomy" id="1940610"/>
    <lineage>
        <taxon>Bacteria</taxon>
        <taxon>Pseudomonadati</taxon>
        <taxon>Pseudomonadota</taxon>
        <taxon>Alphaproteobacteria</taxon>
        <taxon>Hyphomicrobiales</taxon>
        <taxon>Phreatobacteraceae</taxon>
        <taxon>Phreatobacter</taxon>
    </lineage>
</organism>
<dbReference type="PANTHER" id="PTHR11803">
    <property type="entry name" value="2-IMINOBUTANOATE/2-IMINOPROPANOATE DEAMINASE RIDA"/>
    <property type="match status" value="1"/>
</dbReference>
<dbReference type="AlphaFoldDB" id="A0A4D7B9J2"/>
<evidence type="ECO:0000313" key="1">
    <source>
        <dbReference type="EMBL" id="QCI66848.1"/>
    </source>
</evidence>
<dbReference type="RefSeq" id="WP_136962287.1">
    <property type="nucleotide sequence ID" value="NZ_CP039690.1"/>
</dbReference>
<dbReference type="EMBL" id="CP039690">
    <property type="protein sequence ID" value="QCI66848.1"/>
    <property type="molecule type" value="Genomic_DNA"/>
</dbReference>
<dbReference type="GO" id="GO:0019239">
    <property type="term" value="F:deaminase activity"/>
    <property type="evidence" value="ECO:0007669"/>
    <property type="project" value="TreeGrafter"/>
</dbReference>
<evidence type="ECO:0000313" key="2">
    <source>
        <dbReference type="Proteomes" id="UP000298781"/>
    </source>
</evidence>
<dbReference type="CDD" id="cd00448">
    <property type="entry name" value="YjgF_YER057c_UK114_family"/>
    <property type="match status" value="1"/>
</dbReference>
<dbReference type="KEGG" id="pstg:E8M01_22950"/>
<dbReference type="Gene3D" id="3.30.1330.40">
    <property type="entry name" value="RutC-like"/>
    <property type="match status" value="1"/>
</dbReference>
<dbReference type="Proteomes" id="UP000298781">
    <property type="component" value="Chromosome"/>
</dbReference>
<reference evidence="1 2" key="1">
    <citation type="submission" date="2019-04" db="EMBL/GenBank/DDBJ databases">
        <title>Phreatobacter aquaticus sp. nov.</title>
        <authorList>
            <person name="Choi A."/>
        </authorList>
    </citation>
    <scope>NUCLEOTIDE SEQUENCE [LARGE SCALE GENOMIC DNA]</scope>
    <source>
        <strain evidence="1 2">KCTC 52518</strain>
    </source>
</reference>
<accession>A0A4D7B9J2</accession>
<dbReference type="InterPro" id="IPR006175">
    <property type="entry name" value="YjgF/YER057c/UK114"/>
</dbReference>
<proteinExistence type="predicted"/>
<protein>
    <submittedName>
        <fullName evidence="1">RidA family protein</fullName>
    </submittedName>
</protein>
<sequence>MTKRQSIYVEGFGHKNPIPAACRLGNILMSGIVFGLDPATGNPAPDLEAQCALMFGHIRAIMAAGGGSTDDIVKVTVWMTDRSQREAVNREWLAMFPDPATRPVRQAMKAELDGGKLIQCDFMAVIGG</sequence>
<dbReference type="OrthoDB" id="583118at2"/>